<proteinExistence type="predicted"/>
<accession>W0V2D2</accession>
<dbReference type="Gene3D" id="2.40.30.10">
    <property type="entry name" value="Translation factors"/>
    <property type="match status" value="1"/>
</dbReference>
<dbReference type="EMBL" id="HG322949">
    <property type="protein sequence ID" value="CDG81498.1"/>
    <property type="molecule type" value="Genomic_DNA"/>
</dbReference>
<dbReference type="Proteomes" id="UP000027604">
    <property type="component" value="Chromosome I"/>
</dbReference>
<keyword evidence="2" id="KW-1185">Reference proteome</keyword>
<reference evidence="1 2" key="1">
    <citation type="journal article" date="2015" name="Genome Announc.">
        <title>Genome Sequence of Mushroom Soft-Rot Pathogen Janthinobacterium agaricidamnosum.</title>
        <authorList>
            <person name="Graupner K."/>
            <person name="Lackner G."/>
            <person name="Hertweck C."/>
        </authorList>
    </citation>
    <scope>NUCLEOTIDE SEQUENCE [LARGE SCALE GENOMIC DNA]</scope>
    <source>
        <strain evidence="2">NBRC 102515 / DSM 9628</strain>
    </source>
</reference>
<dbReference type="OrthoDB" id="9814826at2"/>
<dbReference type="STRING" id="1349767.GJA_841"/>
<evidence type="ECO:0000313" key="2">
    <source>
        <dbReference type="Proteomes" id="UP000027604"/>
    </source>
</evidence>
<dbReference type="AlphaFoldDB" id="W0V2D2"/>
<evidence type="ECO:0000313" key="1">
    <source>
        <dbReference type="EMBL" id="CDG81498.1"/>
    </source>
</evidence>
<gene>
    <name evidence="1" type="ORF">GJA_841</name>
</gene>
<dbReference type="HOGENOM" id="CLU_2973368_0_0_4"/>
<name>W0V2D2_9BURK</name>
<sequence length="58" mass="6628">MSAIPERRHAIARVRHDLTRRVLTVLRTEPLSRHMLRVTLTGDDLEGFVSARLTTMSS</sequence>
<protein>
    <submittedName>
        <fullName evidence="1">Siderophore-interacting domain protein</fullName>
    </submittedName>
</protein>
<dbReference type="KEGG" id="jag:GJA_841"/>
<organism evidence="1 2">
    <name type="scientific">Janthinobacterium agaricidamnosum NBRC 102515 = DSM 9628</name>
    <dbReference type="NCBI Taxonomy" id="1349767"/>
    <lineage>
        <taxon>Bacteria</taxon>
        <taxon>Pseudomonadati</taxon>
        <taxon>Pseudomonadota</taxon>
        <taxon>Betaproteobacteria</taxon>
        <taxon>Burkholderiales</taxon>
        <taxon>Oxalobacteraceae</taxon>
        <taxon>Janthinobacterium</taxon>
    </lineage>
</organism>
<dbReference type="RefSeq" id="WP_156484130.1">
    <property type="nucleotide sequence ID" value="NZ_BCTH01000050.1"/>
</dbReference>
<dbReference type="PATRIC" id="fig|1349767.4.peg.2545"/>